<dbReference type="EMBL" id="VFPQ01000001">
    <property type="protein sequence ID" value="TQM76089.1"/>
    <property type="molecule type" value="Genomic_DNA"/>
</dbReference>
<evidence type="ECO:0000313" key="8">
    <source>
        <dbReference type="Proteomes" id="UP000319213"/>
    </source>
</evidence>
<organism evidence="7 8">
    <name type="scientific">Thermopolyspora flexuosa</name>
    <dbReference type="NCBI Taxonomy" id="103836"/>
    <lineage>
        <taxon>Bacteria</taxon>
        <taxon>Bacillati</taxon>
        <taxon>Actinomycetota</taxon>
        <taxon>Actinomycetes</taxon>
        <taxon>Streptosporangiales</taxon>
        <taxon>Streptosporangiaceae</taxon>
        <taxon>Thermopolyspora</taxon>
    </lineage>
</organism>
<evidence type="ECO:0000256" key="2">
    <source>
        <dbReference type="ARBA" id="ARBA00022977"/>
    </source>
</evidence>
<protein>
    <recommendedName>
        <fullName evidence="5">glycine oxidase</fullName>
        <ecNumber evidence="5">1.4.3.19</ecNumber>
    </recommendedName>
</protein>
<sequence>MNDTGIDGAAPDVLVVGGGIIGLAVAWRAVRDGRSVAVVDPSPGSGASHAAAGMLAPVSEVTYTDEPLLQLGLESLRRWPAFAAELTEATGIDLDYRADGTLAVAFNPDDMAALDELGAFMRSLGLEVTRLTGRECRRLEPMLAPAVSGGMLAEHDAWVDPRRVTRALATVVERLGVPVHRERVTGFLFTGSGDDPKACRGVRLAGGDGLPAGQVVLAAGAWSGFVDGLPPGVLPPVRPVKGQIMRLRAERPLLGHCVRGMVYGSPAYLVPRRDGELVLGATQEEMGFDERVTAGGLWELLRDARELVPGITELELVDVVARPRPGTPDNLPMIGPSAVDGLVLATGHHRNGILLAPLTADTALAEDRSVVAACSPARFAKHGPDQGDGRDDVSTTR</sequence>
<dbReference type="GO" id="GO:0009229">
    <property type="term" value="P:thiamine diphosphate biosynthetic process"/>
    <property type="evidence" value="ECO:0007669"/>
    <property type="project" value="UniProtKB-UniPathway"/>
</dbReference>
<dbReference type="Pfam" id="PF01266">
    <property type="entry name" value="DAO"/>
    <property type="match status" value="1"/>
</dbReference>
<evidence type="ECO:0000256" key="4">
    <source>
        <dbReference type="ARBA" id="ARBA00049872"/>
    </source>
</evidence>
<dbReference type="Gene3D" id="3.50.50.60">
    <property type="entry name" value="FAD/NAD(P)-binding domain"/>
    <property type="match status" value="1"/>
</dbReference>
<dbReference type="GO" id="GO:0043799">
    <property type="term" value="F:glycine oxidase activity"/>
    <property type="evidence" value="ECO:0007669"/>
    <property type="project" value="UniProtKB-EC"/>
</dbReference>
<evidence type="ECO:0000256" key="1">
    <source>
        <dbReference type="ARBA" id="ARBA00004948"/>
    </source>
</evidence>
<evidence type="ECO:0000256" key="3">
    <source>
        <dbReference type="ARBA" id="ARBA00023002"/>
    </source>
</evidence>
<comment type="caution">
    <text evidence="7">The sequence shown here is derived from an EMBL/GenBank/DDBJ whole genome shotgun (WGS) entry which is preliminary data.</text>
</comment>
<proteinExistence type="predicted"/>
<dbReference type="PANTHER" id="PTHR13847:SF289">
    <property type="entry name" value="GLYCINE OXIDASE"/>
    <property type="match status" value="1"/>
</dbReference>
<dbReference type="InterPro" id="IPR036188">
    <property type="entry name" value="FAD/NAD-bd_sf"/>
</dbReference>
<dbReference type="Gene3D" id="3.30.9.10">
    <property type="entry name" value="D-Amino Acid Oxidase, subunit A, domain 2"/>
    <property type="match status" value="1"/>
</dbReference>
<dbReference type="EC" id="1.4.3.19" evidence="5"/>
<dbReference type="Proteomes" id="UP000319213">
    <property type="component" value="Unassembled WGS sequence"/>
</dbReference>
<gene>
    <name evidence="7" type="ORF">FHX40_2813</name>
</gene>
<dbReference type="InterPro" id="IPR012727">
    <property type="entry name" value="Gly_oxidase_ThiO"/>
</dbReference>
<dbReference type="GO" id="GO:0050660">
    <property type="term" value="F:flavin adenine dinucleotide binding"/>
    <property type="evidence" value="ECO:0007669"/>
    <property type="project" value="InterPro"/>
</dbReference>
<keyword evidence="2" id="KW-0784">Thiamine biosynthesis</keyword>
<feature type="domain" description="FAD dependent oxidoreductase" evidence="6">
    <location>
        <begin position="12"/>
        <end position="361"/>
    </location>
</feature>
<keyword evidence="8" id="KW-1185">Reference proteome</keyword>
<dbReference type="GO" id="GO:0009228">
    <property type="term" value="P:thiamine biosynthetic process"/>
    <property type="evidence" value="ECO:0007669"/>
    <property type="project" value="UniProtKB-KW"/>
</dbReference>
<accession>A0A543IZU0</accession>
<evidence type="ECO:0000313" key="7">
    <source>
        <dbReference type="EMBL" id="TQM76089.1"/>
    </source>
</evidence>
<dbReference type="PANTHER" id="PTHR13847">
    <property type="entry name" value="SARCOSINE DEHYDROGENASE-RELATED"/>
    <property type="match status" value="1"/>
</dbReference>
<dbReference type="OrthoDB" id="3214401at2"/>
<name>A0A543IZU0_9ACTN</name>
<dbReference type="RefSeq" id="WP_142260015.1">
    <property type="nucleotide sequence ID" value="NZ_BMPV01000001.1"/>
</dbReference>
<reference evidence="7 8" key="1">
    <citation type="submission" date="2019-06" db="EMBL/GenBank/DDBJ databases">
        <title>Sequencing the genomes of 1000 actinobacteria strains.</title>
        <authorList>
            <person name="Klenk H.-P."/>
        </authorList>
    </citation>
    <scope>NUCLEOTIDE SEQUENCE [LARGE SCALE GENOMIC DNA]</scope>
    <source>
        <strain evidence="7 8">DSM 43186</strain>
    </source>
</reference>
<comment type="catalytic activity">
    <reaction evidence="4">
        <text>glycine + O2 + H2O = glyoxylate + H2O2 + NH4(+)</text>
        <dbReference type="Rhea" id="RHEA:11532"/>
        <dbReference type="ChEBI" id="CHEBI:15377"/>
        <dbReference type="ChEBI" id="CHEBI:15379"/>
        <dbReference type="ChEBI" id="CHEBI:16240"/>
        <dbReference type="ChEBI" id="CHEBI:28938"/>
        <dbReference type="ChEBI" id="CHEBI:36655"/>
        <dbReference type="ChEBI" id="CHEBI:57305"/>
        <dbReference type="EC" id="1.4.3.19"/>
    </reaction>
</comment>
<dbReference type="UniPathway" id="UPA00060"/>
<dbReference type="AlphaFoldDB" id="A0A543IZU0"/>
<dbReference type="SUPFAM" id="SSF51905">
    <property type="entry name" value="FAD/NAD(P)-binding domain"/>
    <property type="match status" value="1"/>
</dbReference>
<evidence type="ECO:0000259" key="6">
    <source>
        <dbReference type="Pfam" id="PF01266"/>
    </source>
</evidence>
<dbReference type="SUPFAM" id="SSF54373">
    <property type="entry name" value="FAD-linked reductases, C-terminal domain"/>
    <property type="match status" value="1"/>
</dbReference>
<comment type="pathway">
    <text evidence="1">Cofactor biosynthesis; thiamine diphosphate biosynthesis.</text>
</comment>
<evidence type="ECO:0000256" key="5">
    <source>
        <dbReference type="ARBA" id="ARBA00050018"/>
    </source>
</evidence>
<dbReference type="InterPro" id="IPR006076">
    <property type="entry name" value="FAD-dep_OxRdtase"/>
</dbReference>
<dbReference type="NCBIfam" id="TIGR02352">
    <property type="entry name" value="thiamin_ThiO"/>
    <property type="match status" value="1"/>
</dbReference>
<dbReference type="GO" id="GO:0005737">
    <property type="term" value="C:cytoplasm"/>
    <property type="evidence" value="ECO:0007669"/>
    <property type="project" value="TreeGrafter"/>
</dbReference>
<keyword evidence="3" id="KW-0560">Oxidoreductase</keyword>